<name>A0AAV2F7C0_9ROSI</name>
<accession>A0AAV2F7C0</accession>
<dbReference type="EMBL" id="OZ034819">
    <property type="protein sequence ID" value="CAL1393868.1"/>
    <property type="molecule type" value="Genomic_DNA"/>
</dbReference>
<dbReference type="Proteomes" id="UP001497516">
    <property type="component" value="Chromosome 6"/>
</dbReference>
<sequence length="192" mass="22188">MEEFRQAMKEFHQEVNLQFDNLEKKMDKFENNIDRWFDKFGDCVSDFSMSIHRATYDFDVFKSETMSVACDDLMIDRLAMVNQMPSMSLATTLLPETRNPNVSFPVNNIVLKDTQVGGGLQRPLQSGQYQRISNKNENKNQGGQPGYNHVEHSNLVYEGLSKQHRNDVQSKPLGGHEIPPHGRLKEKQHCNW</sequence>
<evidence type="ECO:0000313" key="3">
    <source>
        <dbReference type="EMBL" id="CAL1393868.1"/>
    </source>
</evidence>
<proteinExistence type="predicted"/>
<evidence type="ECO:0000256" key="1">
    <source>
        <dbReference type="SAM" id="Coils"/>
    </source>
</evidence>
<organism evidence="3 4">
    <name type="scientific">Linum trigynum</name>
    <dbReference type="NCBI Taxonomy" id="586398"/>
    <lineage>
        <taxon>Eukaryota</taxon>
        <taxon>Viridiplantae</taxon>
        <taxon>Streptophyta</taxon>
        <taxon>Embryophyta</taxon>
        <taxon>Tracheophyta</taxon>
        <taxon>Spermatophyta</taxon>
        <taxon>Magnoliopsida</taxon>
        <taxon>eudicotyledons</taxon>
        <taxon>Gunneridae</taxon>
        <taxon>Pentapetalae</taxon>
        <taxon>rosids</taxon>
        <taxon>fabids</taxon>
        <taxon>Malpighiales</taxon>
        <taxon>Linaceae</taxon>
        <taxon>Linum</taxon>
    </lineage>
</organism>
<dbReference type="AlphaFoldDB" id="A0AAV2F7C0"/>
<gene>
    <name evidence="3" type="ORF">LTRI10_LOCUS34408</name>
</gene>
<protein>
    <submittedName>
        <fullName evidence="3">Uncharacterized protein</fullName>
    </submittedName>
</protein>
<feature type="compositionally biased region" description="Basic and acidic residues" evidence="2">
    <location>
        <begin position="178"/>
        <end position="192"/>
    </location>
</feature>
<feature type="coiled-coil region" evidence="1">
    <location>
        <begin position="12"/>
        <end position="39"/>
    </location>
</feature>
<keyword evidence="1" id="KW-0175">Coiled coil</keyword>
<feature type="region of interest" description="Disordered" evidence="2">
    <location>
        <begin position="166"/>
        <end position="192"/>
    </location>
</feature>
<keyword evidence="4" id="KW-1185">Reference proteome</keyword>
<evidence type="ECO:0000256" key="2">
    <source>
        <dbReference type="SAM" id="MobiDB-lite"/>
    </source>
</evidence>
<evidence type="ECO:0000313" key="4">
    <source>
        <dbReference type="Proteomes" id="UP001497516"/>
    </source>
</evidence>
<reference evidence="3 4" key="1">
    <citation type="submission" date="2024-04" db="EMBL/GenBank/DDBJ databases">
        <authorList>
            <person name="Fracassetti M."/>
        </authorList>
    </citation>
    <scope>NUCLEOTIDE SEQUENCE [LARGE SCALE GENOMIC DNA]</scope>
</reference>